<dbReference type="InterPro" id="IPR005358">
    <property type="entry name" value="Puta_zinc/iron-chelating_dom"/>
</dbReference>
<accession>A0A212JM91</accession>
<name>A0A212JM91_9DELT</name>
<dbReference type="PANTHER" id="PTHR35866">
    <property type="entry name" value="PUTATIVE-RELATED"/>
    <property type="match status" value="1"/>
</dbReference>
<proteinExistence type="predicted"/>
<evidence type="ECO:0008006" key="2">
    <source>
        <dbReference type="Google" id="ProtNLM"/>
    </source>
</evidence>
<protein>
    <recommendedName>
        <fullName evidence="2">YkgJ family cysteine cluster protein</fullName>
    </recommendedName>
</protein>
<dbReference type="Pfam" id="PF03692">
    <property type="entry name" value="CxxCxxCC"/>
    <property type="match status" value="1"/>
</dbReference>
<evidence type="ECO:0000313" key="1">
    <source>
        <dbReference type="EMBL" id="SBW00531.1"/>
    </source>
</evidence>
<dbReference type="PANTHER" id="PTHR35866:SF1">
    <property type="entry name" value="YKGJ FAMILY CYSTEINE CLUSTER PROTEIN"/>
    <property type="match status" value="1"/>
</dbReference>
<gene>
    <name evidence="1" type="ORF">KL86DPRO_11800</name>
</gene>
<dbReference type="AlphaFoldDB" id="A0A212JM91"/>
<sequence length="179" mass="18911">MERDDRALAGVFACRRCGECCSGQGGIILRETDSERLAAFLGLPVAVFHERFAEESRGKKRLIMGKDGGCVFFGAKGCSVHPAKPDVCRAWPFFRGNLTDPVSFAMAKQGCPGIPEGAAFAVFCRTGARELLSQGIFTEPEELRVPAVLLTKTQLIRLAGDDTLAGSGGDAGDAGAGEV</sequence>
<dbReference type="EMBL" id="FLUQ01000001">
    <property type="protein sequence ID" value="SBW00531.1"/>
    <property type="molecule type" value="Genomic_DNA"/>
</dbReference>
<reference evidence="1" key="1">
    <citation type="submission" date="2016-04" db="EMBL/GenBank/DDBJ databases">
        <authorList>
            <person name="Evans L.H."/>
            <person name="Alamgir A."/>
            <person name="Owens N."/>
            <person name="Weber N.D."/>
            <person name="Virtaneva K."/>
            <person name="Barbian K."/>
            <person name="Babar A."/>
            <person name="Rosenke K."/>
        </authorList>
    </citation>
    <scope>NUCLEOTIDE SEQUENCE</scope>
    <source>
        <strain evidence="1">86</strain>
    </source>
</reference>
<organism evidence="1">
    <name type="scientific">uncultured delta proteobacterium</name>
    <dbReference type="NCBI Taxonomy" id="34034"/>
    <lineage>
        <taxon>Bacteria</taxon>
        <taxon>Deltaproteobacteria</taxon>
        <taxon>environmental samples</taxon>
    </lineage>
</organism>